<dbReference type="InterPro" id="IPR036291">
    <property type="entry name" value="NAD(P)-bd_dom_sf"/>
</dbReference>
<evidence type="ECO:0008006" key="4">
    <source>
        <dbReference type="Google" id="ProtNLM"/>
    </source>
</evidence>
<gene>
    <name evidence="2" type="ORF">SacazDRAFT_00586</name>
</gene>
<evidence type="ECO:0000313" key="2">
    <source>
        <dbReference type="EMBL" id="EHY87537.1"/>
    </source>
</evidence>
<accession>H8G9Y1</accession>
<dbReference type="RefSeq" id="WP_005438453.1">
    <property type="nucleotide sequence ID" value="NZ_CM001466.1"/>
</dbReference>
<evidence type="ECO:0000313" key="3">
    <source>
        <dbReference type="Proteomes" id="UP000004705"/>
    </source>
</evidence>
<dbReference type="InterPro" id="IPR002347">
    <property type="entry name" value="SDR_fam"/>
</dbReference>
<dbReference type="SUPFAM" id="SSF51735">
    <property type="entry name" value="NAD(P)-binding Rossmann-fold domains"/>
    <property type="match status" value="1"/>
</dbReference>
<sequence>MNRKTAVVTGATAGLGRALARRLVEHGYNVTIVGRDERRTAQVADELARSARGDQDGVQISRHLADLVRQEEVRALADVLADAGVGIDVLINNAGAAFDSFATTPDGAERTYALNHHAPLLLTHELLANGSLSGDARIVNMSSFLEKRARLVVADPDVVGTSWGDRRYSQTQVYATSKLLALVAAAETARRAPGAIKVYNADPGMVRTGFTSNAGGPMRLTAPLFRLWSISIEQGIQTPLWLATADEPPGPNGGFFARSHPAAPSARALDPALAREVYQRTTAFLGIPPL</sequence>
<dbReference type="HOGENOM" id="CLU_010194_44_5_11"/>
<dbReference type="OrthoDB" id="3772961at2"/>
<dbReference type="PANTHER" id="PTHR43157">
    <property type="entry name" value="PHOSPHATIDYLINOSITOL-GLYCAN BIOSYNTHESIS CLASS F PROTEIN-RELATED"/>
    <property type="match status" value="1"/>
</dbReference>
<dbReference type="AlphaFoldDB" id="H8G9Y1"/>
<dbReference type="PRINTS" id="PR00081">
    <property type="entry name" value="GDHRDH"/>
</dbReference>
<dbReference type="GO" id="GO:0016491">
    <property type="term" value="F:oxidoreductase activity"/>
    <property type="evidence" value="ECO:0007669"/>
    <property type="project" value="UniProtKB-KW"/>
</dbReference>
<keyword evidence="1" id="KW-0560">Oxidoreductase</keyword>
<name>H8G9Y1_9PSEU</name>
<reference evidence="2 3" key="1">
    <citation type="journal article" date="2012" name="Stand. Genomic Sci.">
        <title>Genome sequence of the soil bacterium Saccharomonospora azurea type strain (NA-128(T)).</title>
        <authorList>
            <person name="Klenk H.P."/>
            <person name="Held B."/>
            <person name="Lucas S."/>
            <person name="Lapidus A."/>
            <person name="Copeland A."/>
            <person name="Hammon N."/>
            <person name="Pitluck S."/>
            <person name="Goodwin L.A."/>
            <person name="Han C."/>
            <person name="Tapia R."/>
            <person name="Brambilla E.M."/>
            <person name="Potter G."/>
            <person name="Land M."/>
            <person name="Ivanova N."/>
            <person name="Rohde M."/>
            <person name="Goker M."/>
            <person name="Detter J.C."/>
            <person name="Kyrpides N.C."/>
            <person name="Woyke T."/>
        </authorList>
    </citation>
    <scope>NUCLEOTIDE SEQUENCE [LARGE SCALE GENOMIC DNA]</scope>
    <source>
        <strain evidence="2 3">NA-128</strain>
    </source>
</reference>
<dbReference type="EMBL" id="CM001466">
    <property type="protein sequence ID" value="EHY87537.1"/>
    <property type="molecule type" value="Genomic_DNA"/>
</dbReference>
<proteinExistence type="predicted"/>
<protein>
    <recommendedName>
        <fullName evidence="4">Short-chain alcohol dehydrogenase</fullName>
    </recommendedName>
</protein>
<dbReference type="PANTHER" id="PTHR43157:SF31">
    <property type="entry name" value="PHOSPHATIDYLINOSITOL-GLYCAN BIOSYNTHESIS CLASS F PROTEIN"/>
    <property type="match status" value="1"/>
</dbReference>
<evidence type="ECO:0000256" key="1">
    <source>
        <dbReference type="ARBA" id="ARBA00023002"/>
    </source>
</evidence>
<keyword evidence="3" id="KW-1185">Reference proteome</keyword>
<dbReference type="Proteomes" id="UP000004705">
    <property type="component" value="Chromosome"/>
</dbReference>
<dbReference type="Pfam" id="PF00106">
    <property type="entry name" value="adh_short"/>
    <property type="match status" value="1"/>
</dbReference>
<organism evidence="2 3">
    <name type="scientific">Saccharomonospora azurea NA-128</name>
    <dbReference type="NCBI Taxonomy" id="882081"/>
    <lineage>
        <taxon>Bacteria</taxon>
        <taxon>Bacillati</taxon>
        <taxon>Actinomycetota</taxon>
        <taxon>Actinomycetes</taxon>
        <taxon>Pseudonocardiales</taxon>
        <taxon>Pseudonocardiaceae</taxon>
        <taxon>Saccharomonospora</taxon>
    </lineage>
</organism>
<dbReference type="Gene3D" id="3.40.50.720">
    <property type="entry name" value="NAD(P)-binding Rossmann-like Domain"/>
    <property type="match status" value="1"/>
</dbReference>